<evidence type="ECO:0000313" key="14">
    <source>
        <dbReference type="Proteomes" id="UP000673975"/>
    </source>
</evidence>
<evidence type="ECO:0000313" key="13">
    <source>
        <dbReference type="EMBL" id="MBP3192793.1"/>
    </source>
</evidence>
<dbReference type="PANTHER" id="PTHR34185:SF1">
    <property type="entry name" value="DIADENYLATE CYCLASE"/>
    <property type="match status" value="1"/>
</dbReference>
<comment type="function">
    <text evidence="10">Catalyzes the condensation of 2 ATP molecules into cyclic di-AMP (c-di-AMP), a second messenger used to regulate differing processes in different bacteria.</text>
</comment>
<dbReference type="EC" id="2.7.7.85" evidence="10"/>
<keyword evidence="6 10" id="KW-0547">Nucleotide-binding</keyword>
<evidence type="ECO:0000256" key="6">
    <source>
        <dbReference type="ARBA" id="ARBA00022741"/>
    </source>
</evidence>
<dbReference type="PIRSF" id="PIRSF004793">
    <property type="entry name" value="UCP004793"/>
    <property type="match status" value="1"/>
</dbReference>
<evidence type="ECO:0000256" key="11">
    <source>
        <dbReference type="SAM" id="MobiDB-lite"/>
    </source>
</evidence>
<dbReference type="NCBIfam" id="TIGR00159">
    <property type="entry name" value="diadenylate cyclase CdaA"/>
    <property type="match status" value="1"/>
</dbReference>
<evidence type="ECO:0000256" key="3">
    <source>
        <dbReference type="ARBA" id="ARBA00022679"/>
    </source>
</evidence>
<comment type="caution">
    <text evidence="13">The sequence shown here is derived from an EMBL/GenBank/DDBJ whole genome shotgun (WGS) entry which is preliminary data.</text>
</comment>
<dbReference type="InterPro" id="IPR003390">
    <property type="entry name" value="DNA_integrity_scan_DisA_N"/>
</dbReference>
<evidence type="ECO:0000256" key="8">
    <source>
        <dbReference type="ARBA" id="ARBA00022989"/>
    </source>
</evidence>
<comment type="similarity">
    <text evidence="10">Belongs to the adenylate cyclase family. DacA/CdaA subfamily.</text>
</comment>
<evidence type="ECO:0000256" key="7">
    <source>
        <dbReference type="ARBA" id="ARBA00022840"/>
    </source>
</evidence>
<dbReference type="Gene3D" id="3.40.1700.10">
    <property type="entry name" value="DNA integrity scanning protein, DisA, N-terminal domain"/>
    <property type="match status" value="1"/>
</dbReference>
<dbReference type="HAMAP" id="MF_01499">
    <property type="entry name" value="DacA"/>
    <property type="match status" value="1"/>
</dbReference>
<dbReference type="EMBL" id="JAFIDN010000006">
    <property type="protein sequence ID" value="MBP3192793.1"/>
    <property type="molecule type" value="Genomic_DNA"/>
</dbReference>
<dbReference type="GO" id="GO:0106408">
    <property type="term" value="F:diadenylate cyclase activity"/>
    <property type="evidence" value="ECO:0007669"/>
    <property type="project" value="UniProtKB-EC"/>
</dbReference>
<dbReference type="GO" id="GO:0005524">
    <property type="term" value="F:ATP binding"/>
    <property type="evidence" value="ECO:0007669"/>
    <property type="project" value="UniProtKB-UniRule"/>
</dbReference>
<name>A0A8J7S6D9_9BACT</name>
<keyword evidence="2 10" id="KW-1003">Cell membrane</keyword>
<dbReference type="InterPro" id="IPR014046">
    <property type="entry name" value="C-di-AMP_synthase"/>
</dbReference>
<organism evidence="13 14">
    <name type="scientific">Natronogracilivirga saccharolytica</name>
    <dbReference type="NCBI Taxonomy" id="2812953"/>
    <lineage>
        <taxon>Bacteria</taxon>
        <taxon>Pseudomonadati</taxon>
        <taxon>Balneolota</taxon>
        <taxon>Balneolia</taxon>
        <taxon>Balneolales</taxon>
        <taxon>Cyclonatronaceae</taxon>
        <taxon>Natronogracilivirga</taxon>
    </lineage>
</organism>
<dbReference type="PROSITE" id="PS51794">
    <property type="entry name" value="DAC"/>
    <property type="match status" value="1"/>
</dbReference>
<feature type="domain" description="DAC" evidence="12">
    <location>
        <begin position="81"/>
        <end position="239"/>
    </location>
</feature>
<evidence type="ECO:0000256" key="4">
    <source>
        <dbReference type="ARBA" id="ARBA00022692"/>
    </source>
</evidence>
<dbReference type="InterPro" id="IPR045585">
    <property type="entry name" value="CdaA_N"/>
</dbReference>
<dbReference type="GO" id="GO:0004016">
    <property type="term" value="F:adenylate cyclase activity"/>
    <property type="evidence" value="ECO:0007669"/>
    <property type="project" value="UniProtKB-UniRule"/>
</dbReference>
<gene>
    <name evidence="13" type="primary">cdaA</name>
    <name evidence="10" type="synonym">dacA</name>
    <name evidence="13" type="ORF">NATSA_08970</name>
</gene>
<evidence type="ECO:0000256" key="1">
    <source>
        <dbReference type="ARBA" id="ARBA00000877"/>
    </source>
</evidence>
<dbReference type="AlphaFoldDB" id="A0A8J7S6D9"/>
<dbReference type="InterPro" id="IPR036888">
    <property type="entry name" value="DNA_integrity_DisA_N_sf"/>
</dbReference>
<dbReference type="Pfam" id="PF02457">
    <property type="entry name" value="DAC"/>
    <property type="match status" value="1"/>
</dbReference>
<reference evidence="13" key="1">
    <citation type="submission" date="2021-02" db="EMBL/GenBank/DDBJ databases">
        <title>Natronogracilivirga saccharolytica gen. nov. sp. nov. a new anaerobic, haloalkiliphilic carbohydrate-fermenting bacterium from soda lake and proposing of Cyclonatronumiaceae fam. nov. in the phylum Balneolaeota.</title>
        <authorList>
            <person name="Zhilina T.N."/>
            <person name="Sorokin D.Y."/>
            <person name="Zavarzina D.G."/>
            <person name="Toshchakov S.V."/>
            <person name="Kublanov I.V."/>
        </authorList>
    </citation>
    <scope>NUCLEOTIDE SEQUENCE</scope>
    <source>
        <strain evidence="13">Z-1702</strain>
    </source>
</reference>
<dbReference type="PANTHER" id="PTHR34185">
    <property type="entry name" value="DIADENYLATE CYCLASE"/>
    <property type="match status" value="1"/>
</dbReference>
<evidence type="ECO:0000256" key="5">
    <source>
        <dbReference type="ARBA" id="ARBA00022695"/>
    </source>
</evidence>
<dbReference type="SUPFAM" id="SSF143597">
    <property type="entry name" value="YojJ-like"/>
    <property type="match status" value="1"/>
</dbReference>
<feature type="compositionally biased region" description="Polar residues" evidence="11">
    <location>
        <begin position="262"/>
        <end position="271"/>
    </location>
</feature>
<dbReference type="GO" id="GO:0006171">
    <property type="term" value="P:cAMP biosynthetic process"/>
    <property type="evidence" value="ECO:0007669"/>
    <property type="project" value="InterPro"/>
</dbReference>
<evidence type="ECO:0000256" key="10">
    <source>
        <dbReference type="HAMAP-Rule" id="MF_01499"/>
    </source>
</evidence>
<keyword evidence="7 10" id="KW-0067">ATP-binding</keyword>
<dbReference type="InterPro" id="IPR050338">
    <property type="entry name" value="DisA"/>
</dbReference>
<dbReference type="Pfam" id="PF19293">
    <property type="entry name" value="CdaA_N"/>
    <property type="match status" value="1"/>
</dbReference>
<protein>
    <recommendedName>
        <fullName evidence="10">Diadenylate cyclase</fullName>
        <shortName evidence="10">DAC</shortName>
        <ecNumber evidence="10">2.7.7.85</ecNumber>
    </recommendedName>
    <alternativeName>
        <fullName evidence="10">Cyclic-di-AMP synthase</fullName>
        <shortName evidence="10">c-di-AMP synthase</shortName>
    </alternativeName>
</protein>
<dbReference type="Proteomes" id="UP000673975">
    <property type="component" value="Unassembled WGS sequence"/>
</dbReference>
<comment type="subunit">
    <text evidence="10">Probably a homodimer.</text>
</comment>
<evidence type="ECO:0000256" key="2">
    <source>
        <dbReference type="ARBA" id="ARBA00022475"/>
    </source>
</evidence>
<keyword evidence="9 10" id="KW-0472">Membrane</keyword>
<keyword evidence="3 10" id="KW-0808">Transferase</keyword>
<keyword evidence="8 10" id="KW-1133">Transmembrane helix</keyword>
<comment type="caution">
    <text evidence="10">Lacks conserved residue(s) required for the propagation of feature annotation.</text>
</comment>
<keyword evidence="5 10" id="KW-0548">Nucleotidyltransferase</keyword>
<sequence length="271" mass="29696">MLPFGFLEFGLKDFIETLIIAMVIVLLYRWIRGSFAVPVVIGLVIVFAINAAVSLFGLTTINFILRRLLDVGILAVIIIFQPEIRKLLYNIGQNTSLYKFFDRGGSYSVIDEVIEAVKSLSRSKTGALIVFAKGATLNDLVDKGVELDASVSSELLLTIFNRGTPLHDGAVIIRDNKIVAASAYLPISQNPNISSVFGTRHRAALGISEVNDVLVIVVSEETGRVSIAQNGALTSGMTIQKLRYEMQKHLGEKSDEDPEMSSFRQSELESS</sequence>
<dbReference type="FunFam" id="3.40.1700.10:FF:000002">
    <property type="entry name" value="Diadenylate cyclase"/>
    <property type="match status" value="1"/>
</dbReference>
<feature type="transmembrane region" description="Helical" evidence="10">
    <location>
        <begin position="35"/>
        <end position="57"/>
    </location>
</feature>
<evidence type="ECO:0000256" key="9">
    <source>
        <dbReference type="ARBA" id="ARBA00023136"/>
    </source>
</evidence>
<comment type="catalytic activity">
    <reaction evidence="1 10">
        <text>2 ATP = 3',3'-c-di-AMP + 2 diphosphate</text>
        <dbReference type="Rhea" id="RHEA:35655"/>
        <dbReference type="ChEBI" id="CHEBI:30616"/>
        <dbReference type="ChEBI" id="CHEBI:33019"/>
        <dbReference type="ChEBI" id="CHEBI:71500"/>
        <dbReference type="EC" id="2.7.7.85"/>
    </reaction>
</comment>
<evidence type="ECO:0000259" key="12">
    <source>
        <dbReference type="PROSITE" id="PS51794"/>
    </source>
</evidence>
<feature type="region of interest" description="Disordered" evidence="11">
    <location>
        <begin position="250"/>
        <end position="271"/>
    </location>
</feature>
<keyword evidence="14" id="KW-1185">Reference proteome</keyword>
<dbReference type="InterPro" id="IPR034701">
    <property type="entry name" value="CdaA"/>
</dbReference>
<keyword evidence="4 10" id="KW-0812">Transmembrane</keyword>
<accession>A0A8J7S6D9</accession>
<proteinExistence type="inferred from homology"/>
<feature type="transmembrane region" description="Helical" evidence="10">
    <location>
        <begin position="6"/>
        <end position="28"/>
    </location>
</feature>